<dbReference type="Gene3D" id="1.10.10.10">
    <property type="entry name" value="Winged helix-like DNA-binding domain superfamily/Winged helix DNA-binding domain"/>
    <property type="match status" value="1"/>
</dbReference>
<feature type="domain" description="Response regulatory" evidence="4">
    <location>
        <begin position="1"/>
        <end position="115"/>
    </location>
</feature>
<dbReference type="SMART" id="SM00448">
    <property type="entry name" value="REC"/>
    <property type="match status" value="1"/>
</dbReference>
<dbReference type="InterPro" id="IPR016032">
    <property type="entry name" value="Sig_transdc_resp-reg_C-effctor"/>
</dbReference>
<dbReference type="RefSeq" id="WP_189354879.1">
    <property type="nucleotide sequence ID" value="NZ_BMYP01000075.1"/>
</dbReference>
<evidence type="ECO:0000256" key="2">
    <source>
        <dbReference type="PROSITE-ProRule" id="PRU00169"/>
    </source>
</evidence>
<evidence type="ECO:0000313" key="6">
    <source>
        <dbReference type="Proteomes" id="UP000662678"/>
    </source>
</evidence>
<dbReference type="PRINTS" id="PR00038">
    <property type="entry name" value="HTHLUXR"/>
</dbReference>
<organism evidence="5 6">
    <name type="scientific">Vogesella fluminis</name>
    <dbReference type="NCBI Taxonomy" id="1069161"/>
    <lineage>
        <taxon>Bacteria</taxon>
        <taxon>Pseudomonadati</taxon>
        <taxon>Pseudomonadota</taxon>
        <taxon>Betaproteobacteria</taxon>
        <taxon>Neisseriales</taxon>
        <taxon>Chromobacteriaceae</taxon>
        <taxon>Vogesella</taxon>
    </lineage>
</organism>
<dbReference type="SUPFAM" id="SSF46894">
    <property type="entry name" value="C-terminal effector domain of the bipartite response regulators"/>
    <property type="match status" value="1"/>
</dbReference>
<evidence type="ECO:0000256" key="1">
    <source>
        <dbReference type="ARBA" id="ARBA00023125"/>
    </source>
</evidence>
<evidence type="ECO:0000259" key="4">
    <source>
        <dbReference type="PROSITE" id="PS50110"/>
    </source>
</evidence>
<dbReference type="Gene3D" id="3.40.50.2300">
    <property type="match status" value="1"/>
</dbReference>
<dbReference type="PANTHER" id="PTHR43214">
    <property type="entry name" value="TWO-COMPONENT RESPONSE REGULATOR"/>
    <property type="match status" value="1"/>
</dbReference>
<feature type="domain" description="HTH luxR-type" evidence="3">
    <location>
        <begin position="131"/>
        <end position="196"/>
    </location>
</feature>
<dbReference type="SMART" id="SM00421">
    <property type="entry name" value="HTH_LUXR"/>
    <property type="match status" value="1"/>
</dbReference>
<dbReference type="InterPro" id="IPR000792">
    <property type="entry name" value="Tscrpt_reg_LuxR_C"/>
</dbReference>
<reference evidence="6" key="1">
    <citation type="journal article" date="2019" name="Int. J. Syst. Evol. Microbiol.">
        <title>The Global Catalogue of Microorganisms (GCM) 10K type strain sequencing project: providing services to taxonomists for standard genome sequencing and annotation.</title>
        <authorList>
            <consortium name="The Broad Institute Genomics Platform"/>
            <consortium name="The Broad Institute Genome Sequencing Center for Infectious Disease"/>
            <person name="Wu L."/>
            <person name="Ma J."/>
        </authorList>
    </citation>
    <scope>NUCLEOTIDE SEQUENCE [LARGE SCALE GENOMIC DNA]</scope>
    <source>
        <strain evidence="6">KCTC 23713</strain>
    </source>
</reference>
<dbReference type="PANTHER" id="PTHR43214:SF44">
    <property type="entry name" value="TWO-COMPONENT RESPONSE REGULATOR"/>
    <property type="match status" value="1"/>
</dbReference>
<name>A0ABQ3HGK4_9NEIS</name>
<dbReference type="InterPro" id="IPR039420">
    <property type="entry name" value="WalR-like"/>
</dbReference>
<keyword evidence="2" id="KW-0597">Phosphoprotein</keyword>
<dbReference type="PROSITE" id="PS50110">
    <property type="entry name" value="RESPONSE_REGULATORY"/>
    <property type="match status" value="1"/>
</dbReference>
<dbReference type="EMBL" id="BMYP01000075">
    <property type="protein sequence ID" value="GHD82215.1"/>
    <property type="molecule type" value="Genomic_DNA"/>
</dbReference>
<dbReference type="InterPro" id="IPR011006">
    <property type="entry name" value="CheY-like_superfamily"/>
</dbReference>
<sequence length="223" mass="24450">MIYVIDCNEDCRRRTCSIIESEGMQATPLKSGEELLELDLSAVANCILADLRMPGLNGIMILDEVARRKYAPPVVITTAHADFDSAVAALRRGAFDLLEKPLKAMVLIDCLQRAMRAANLTFRAGMRNGQISTQLSLLSEREREVLRLHLQGASSKEIARALDIGSATADNYRSRVMQKLGARSAIDLAEIYCALGLCTSSDVCSTTFPAQQVSVVRTGAWHY</sequence>
<keyword evidence="6" id="KW-1185">Reference proteome</keyword>
<proteinExistence type="predicted"/>
<feature type="modified residue" description="4-aspartylphosphate" evidence="2">
    <location>
        <position position="50"/>
    </location>
</feature>
<protein>
    <submittedName>
        <fullName evidence="5">Transcriptional regulatory protein FixJ</fullName>
    </submittedName>
</protein>
<dbReference type="Pfam" id="PF00072">
    <property type="entry name" value="Response_reg"/>
    <property type="match status" value="1"/>
</dbReference>
<dbReference type="InterPro" id="IPR036388">
    <property type="entry name" value="WH-like_DNA-bd_sf"/>
</dbReference>
<evidence type="ECO:0000259" key="3">
    <source>
        <dbReference type="PROSITE" id="PS50043"/>
    </source>
</evidence>
<gene>
    <name evidence="5" type="primary">fixJ</name>
    <name evidence="5" type="ORF">GCM10011419_29420</name>
</gene>
<dbReference type="SUPFAM" id="SSF52172">
    <property type="entry name" value="CheY-like"/>
    <property type="match status" value="1"/>
</dbReference>
<dbReference type="PROSITE" id="PS50043">
    <property type="entry name" value="HTH_LUXR_2"/>
    <property type="match status" value="1"/>
</dbReference>
<accession>A0ABQ3HGK4</accession>
<dbReference type="InterPro" id="IPR001789">
    <property type="entry name" value="Sig_transdc_resp-reg_receiver"/>
</dbReference>
<keyword evidence="1" id="KW-0238">DNA-binding</keyword>
<evidence type="ECO:0000313" key="5">
    <source>
        <dbReference type="EMBL" id="GHD82215.1"/>
    </source>
</evidence>
<dbReference type="Proteomes" id="UP000662678">
    <property type="component" value="Unassembled WGS sequence"/>
</dbReference>
<comment type="caution">
    <text evidence="5">The sequence shown here is derived from an EMBL/GenBank/DDBJ whole genome shotgun (WGS) entry which is preliminary data.</text>
</comment>
<dbReference type="Pfam" id="PF00196">
    <property type="entry name" value="GerE"/>
    <property type="match status" value="1"/>
</dbReference>
<dbReference type="CDD" id="cd06170">
    <property type="entry name" value="LuxR_C_like"/>
    <property type="match status" value="1"/>
</dbReference>